<reference evidence="9" key="1">
    <citation type="journal article" date="2018" name="Nat. Microbiol.">
        <title>Leveraging single-cell genomics to expand the fungal tree of life.</title>
        <authorList>
            <person name="Ahrendt S.R."/>
            <person name="Quandt C.A."/>
            <person name="Ciobanu D."/>
            <person name="Clum A."/>
            <person name="Salamov A."/>
            <person name="Andreopoulos B."/>
            <person name="Cheng J.F."/>
            <person name="Woyke T."/>
            <person name="Pelin A."/>
            <person name="Henrissat B."/>
            <person name="Reynolds N.K."/>
            <person name="Benny G.L."/>
            <person name="Smith M.E."/>
            <person name="James T.Y."/>
            <person name="Grigoriev I.V."/>
        </authorList>
    </citation>
    <scope>NUCLEOTIDE SEQUENCE [LARGE SCALE GENOMIC DNA]</scope>
    <source>
        <strain evidence="9">RSA 468</strain>
    </source>
</reference>
<dbReference type="GO" id="GO:0022857">
    <property type="term" value="F:transmembrane transporter activity"/>
    <property type="evidence" value="ECO:0007669"/>
    <property type="project" value="InterPro"/>
</dbReference>
<feature type="non-terminal residue" evidence="8">
    <location>
        <position position="101"/>
    </location>
</feature>
<evidence type="ECO:0000256" key="2">
    <source>
        <dbReference type="ARBA" id="ARBA00022448"/>
    </source>
</evidence>
<keyword evidence="4 6" id="KW-1133">Transmembrane helix</keyword>
<gene>
    <name evidence="8" type="ORF">BJ085DRAFT_39230</name>
</gene>
<dbReference type="InterPro" id="IPR020846">
    <property type="entry name" value="MFS_dom"/>
</dbReference>
<dbReference type="GO" id="GO:0016020">
    <property type="term" value="C:membrane"/>
    <property type="evidence" value="ECO:0007669"/>
    <property type="project" value="UniProtKB-SubCell"/>
</dbReference>
<dbReference type="Gene3D" id="1.20.1250.20">
    <property type="entry name" value="MFS general substrate transporter like domains"/>
    <property type="match status" value="1"/>
</dbReference>
<feature type="transmembrane region" description="Helical" evidence="6">
    <location>
        <begin position="20"/>
        <end position="45"/>
    </location>
</feature>
<dbReference type="Proteomes" id="UP000268162">
    <property type="component" value="Unassembled WGS sequence"/>
</dbReference>
<name>A0A4P9ZMK0_9FUNG</name>
<evidence type="ECO:0000256" key="5">
    <source>
        <dbReference type="ARBA" id="ARBA00023136"/>
    </source>
</evidence>
<dbReference type="PANTHER" id="PTHR23504">
    <property type="entry name" value="MAJOR FACILITATOR SUPERFAMILY DOMAIN-CONTAINING PROTEIN 10"/>
    <property type="match status" value="1"/>
</dbReference>
<evidence type="ECO:0000256" key="3">
    <source>
        <dbReference type="ARBA" id="ARBA00022692"/>
    </source>
</evidence>
<dbReference type="PANTHER" id="PTHR23504:SF15">
    <property type="entry name" value="MAJOR FACILITATOR SUPERFAMILY (MFS) PROFILE DOMAIN-CONTAINING PROTEIN"/>
    <property type="match status" value="1"/>
</dbReference>
<evidence type="ECO:0000313" key="9">
    <source>
        <dbReference type="Proteomes" id="UP000268162"/>
    </source>
</evidence>
<keyword evidence="2" id="KW-0813">Transport</keyword>
<evidence type="ECO:0000256" key="1">
    <source>
        <dbReference type="ARBA" id="ARBA00004141"/>
    </source>
</evidence>
<dbReference type="SUPFAM" id="SSF103473">
    <property type="entry name" value="MFS general substrate transporter"/>
    <property type="match status" value="1"/>
</dbReference>
<dbReference type="InterPro" id="IPR036259">
    <property type="entry name" value="MFS_trans_sf"/>
</dbReference>
<dbReference type="PROSITE" id="PS50850">
    <property type="entry name" value="MFS"/>
    <property type="match status" value="1"/>
</dbReference>
<keyword evidence="5 6" id="KW-0472">Membrane</keyword>
<feature type="transmembrane region" description="Helical" evidence="6">
    <location>
        <begin position="57"/>
        <end position="82"/>
    </location>
</feature>
<sequence length="101" mass="11373">MAADAPPATARITPLPWRQITVLMLFRISEPISFTVLFPFVYFMVRDFHITDDPKEISFYVGIVVSVFSIAQLTTGMLWGFLSDRLGRRPILLIGVLGTIV</sequence>
<feature type="domain" description="Major facilitator superfamily (MFS) profile" evidence="7">
    <location>
        <begin position="19"/>
        <end position="101"/>
    </location>
</feature>
<dbReference type="Pfam" id="PF07690">
    <property type="entry name" value="MFS_1"/>
    <property type="match status" value="1"/>
</dbReference>
<accession>A0A4P9ZMK0</accession>
<organism evidence="8 9">
    <name type="scientific">Dimargaris cristalligena</name>
    <dbReference type="NCBI Taxonomy" id="215637"/>
    <lineage>
        <taxon>Eukaryota</taxon>
        <taxon>Fungi</taxon>
        <taxon>Fungi incertae sedis</taxon>
        <taxon>Zoopagomycota</taxon>
        <taxon>Kickxellomycotina</taxon>
        <taxon>Dimargaritomycetes</taxon>
        <taxon>Dimargaritales</taxon>
        <taxon>Dimargaritaceae</taxon>
        <taxon>Dimargaris</taxon>
    </lineage>
</organism>
<dbReference type="InterPro" id="IPR011701">
    <property type="entry name" value="MFS"/>
</dbReference>
<protein>
    <recommendedName>
        <fullName evidence="7">Major facilitator superfamily (MFS) profile domain-containing protein</fullName>
    </recommendedName>
</protein>
<comment type="subcellular location">
    <subcellularLocation>
        <location evidence="1">Membrane</location>
        <topology evidence="1">Multi-pass membrane protein</topology>
    </subcellularLocation>
</comment>
<evidence type="ECO:0000256" key="6">
    <source>
        <dbReference type="SAM" id="Phobius"/>
    </source>
</evidence>
<keyword evidence="9" id="KW-1185">Reference proteome</keyword>
<evidence type="ECO:0000259" key="7">
    <source>
        <dbReference type="PROSITE" id="PS50850"/>
    </source>
</evidence>
<keyword evidence="3 6" id="KW-0812">Transmembrane</keyword>
<evidence type="ECO:0000313" key="8">
    <source>
        <dbReference type="EMBL" id="RKP34345.1"/>
    </source>
</evidence>
<dbReference type="EMBL" id="ML003242">
    <property type="protein sequence ID" value="RKP34345.1"/>
    <property type="molecule type" value="Genomic_DNA"/>
</dbReference>
<evidence type="ECO:0000256" key="4">
    <source>
        <dbReference type="ARBA" id="ARBA00022989"/>
    </source>
</evidence>
<proteinExistence type="predicted"/>
<dbReference type="AlphaFoldDB" id="A0A4P9ZMK0"/>